<dbReference type="Gene3D" id="3.30.160.60">
    <property type="entry name" value="Classic Zinc Finger"/>
    <property type="match status" value="2"/>
</dbReference>
<dbReference type="Proteomes" id="UP000735302">
    <property type="component" value="Unassembled WGS sequence"/>
</dbReference>
<sequence length="339" mass="38846">MHGMYNHVRMHHLQTEAYICPECQASFKSWRALKEHAHKVHGMATETLRESLRTSTSTNYYCPFCMLALSHTYDLAMHVINAHGDHLLPRQCHLCLQAFVSDPILRIHLAGAHGFHQNVEVDEEEMEEEEDQHSFLQQQQQQHDQEQQQHHQLQEQQQHQQDQQHHLIQPQQNFEHFQSFQSPQRKEAGILLENLQQQEQTDEIAYINDRNKVGALQMEQQPNSGQLYNECTSSEDEVQLLGSHGNEFHLSGVDYLETITNDSIAVGADIIAAADSAHKVQPPQSELTDHQDPLELSYQFEIDGVLYQLTSSLETTGQQQATLDASRTAPDGLTHLLQQ</sequence>
<feature type="region of interest" description="Disordered" evidence="2">
    <location>
        <begin position="121"/>
        <end position="166"/>
    </location>
</feature>
<feature type="domain" description="C2H2-type" evidence="3">
    <location>
        <begin position="18"/>
        <end position="46"/>
    </location>
</feature>
<evidence type="ECO:0000256" key="1">
    <source>
        <dbReference type="PROSITE-ProRule" id="PRU00042"/>
    </source>
</evidence>
<feature type="compositionally biased region" description="Low complexity" evidence="2">
    <location>
        <begin position="154"/>
        <end position="166"/>
    </location>
</feature>
<dbReference type="EMBL" id="BLXT01000592">
    <property type="protein sequence ID" value="GFN78631.1"/>
    <property type="molecule type" value="Genomic_DNA"/>
</dbReference>
<comment type="caution">
    <text evidence="4">The sequence shown here is derived from an EMBL/GenBank/DDBJ whole genome shotgun (WGS) entry which is preliminary data.</text>
</comment>
<evidence type="ECO:0000313" key="4">
    <source>
        <dbReference type="EMBL" id="GFN78631.1"/>
    </source>
</evidence>
<gene>
    <name evidence="4" type="ORF">PoB_000513700</name>
</gene>
<keyword evidence="1" id="KW-0863">Zinc-finger</keyword>
<feature type="compositionally biased region" description="Acidic residues" evidence="2">
    <location>
        <begin position="121"/>
        <end position="131"/>
    </location>
</feature>
<evidence type="ECO:0000256" key="2">
    <source>
        <dbReference type="SAM" id="MobiDB-lite"/>
    </source>
</evidence>
<keyword evidence="5" id="KW-1185">Reference proteome</keyword>
<dbReference type="PROSITE" id="PS50157">
    <property type="entry name" value="ZINC_FINGER_C2H2_2"/>
    <property type="match status" value="1"/>
</dbReference>
<proteinExistence type="predicted"/>
<evidence type="ECO:0000259" key="3">
    <source>
        <dbReference type="PROSITE" id="PS50157"/>
    </source>
</evidence>
<keyword evidence="1" id="KW-0862">Zinc</keyword>
<reference evidence="4 5" key="1">
    <citation type="journal article" date="2021" name="Elife">
        <title>Chloroplast acquisition without the gene transfer in kleptoplastic sea slugs, Plakobranchus ocellatus.</title>
        <authorList>
            <person name="Maeda T."/>
            <person name="Takahashi S."/>
            <person name="Yoshida T."/>
            <person name="Shimamura S."/>
            <person name="Takaki Y."/>
            <person name="Nagai Y."/>
            <person name="Toyoda A."/>
            <person name="Suzuki Y."/>
            <person name="Arimoto A."/>
            <person name="Ishii H."/>
            <person name="Satoh N."/>
            <person name="Nishiyama T."/>
            <person name="Hasebe M."/>
            <person name="Maruyama T."/>
            <person name="Minagawa J."/>
            <person name="Obokata J."/>
            <person name="Shigenobu S."/>
        </authorList>
    </citation>
    <scope>NUCLEOTIDE SEQUENCE [LARGE SCALE GENOMIC DNA]</scope>
</reference>
<dbReference type="SMART" id="SM00355">
    <property type="entry name" value="ZnF_C2H2"/>
    <property type="match status" value="3"/>
</dbReference>
<keyword evidence="1" id="KW-0479">Metal-binding</keyword>
<feature type="region of interest" description="Disordered" evidence="2">
    <location>
        <begin position="320"/>
        <end position="339"/>
    </location>
</feature>
<accession>A0AAV3Y768</accession>
<feature type="compositionally biased region" description="Basic and acidic residues" evidence="2">
    <location>
        <begin position="143"/>
        <end position="153"/>
    </location>
</feature>
<dbReference type="PROSITE" id="PS00028">
    <property type="entry name" value="ZINC_FINGER_C2H2_1"/>
    <property type="match status" value="3"/>
</dbReference>
<protein>
    <recommendedName>
        <fullName evidence="3">C2H2-type domain-containing protein</fullName>
    </recommendedName>
</protein>
<organism evidence="4 5">
    <name type="scientific">Plakobranchus ocellatus</name>
    <dbReference type="NCBI Taxonomy" id="259542"/>
    <lineage>
        <taxon>Eukaryota</taxon>
        <taxon>Metazoa</taxon>
        <taxon>Spiralia</taxon>
        <taxon>Lophotrochozoa</taxon>
        <taxon>Mollusca</taxon>
        <taxon>Gastropoda</taxon>
        <taxon>Heterobranchia</taxon>
        <taxon>Euthyneura</taxon>
        <taxon>Panpulmonata</taxon>
        <taxon>Sacoglossa</taxon>
        <taxon>Placobranchoidea</taxon>
        <taxon>Plakobranchidae</taxon>
        <taxon>Plakobranchus</taxon>
    </lineage>
</organism>
<dbReference type="GO" id="GO:0008270">
    <property type="term" value="F:zinc ion binding"/>
    <property type="evidence" value="ECO:0007669"/>
    <property type="project" value="UniProtKB-KW"/>
</dbReference>
<dbReference type="InterPro" id="IPR013087">
    <property type="entry name" value="Znf_C2H2_type"/>
</dbReference>
<evidence type="ECO:0000313" key="5">
    <source>
        <dbReference type="Proteomes" id="UP000735302"/>
    </source>
</evidence>
<name>A0AAV3Y768_9GAST</name>
<dbReference type="AlphaFoldDB" id="A0AAV3Y768"/>